<dbReference type="Proteomes" id="UP001168821">
    <property type="component" value="Unassembled WGS sequence"/>
</dbReference>
<dbReference type="Pfam" id="PF00650">
    <property type="entry name" value="CRAL_TRIO"/>
    <property type="match status" value="1"/>
</dbReference>
<gene>
    <name evidence="2" type="ORF">Zmor_018194</name>
</gene>
<feature type="domain" description="CRAL-TRIO" evidence="1">
    <location>
        <begin position="159"/>
        <end position="255"/>
    </location>
</feature>
<evidence type="ECO:0000313" key="2">
    <source>
        <dbReference type="EMBL" id="KAJ3652209.1"/>
    </source>
</evidence>
<dbReference type="InterPro" id="IPR036865">
    <property type="entry name" value="CRAL-TRIO_dom_sf"/>
</dbReference>
<dbReference type="AlphaFoldDB" id="A0AA38MDQ3"/>
<dbReference type="EMBL" id="JALNTZ010000005">
    <property type="protein sequence ID" value="KAJ3652209.1"/>
    <property type="molecule type" value="Genomic_DNA"/>
</dbReference>
<keyword evidence="3" id="KW-1185">Reference proteome</keyword>
<comment type="caution">
    <text evidence="2">The sequence shown here is derived from an EMBL/GenBank/DDBJ whole genome shotgun (WGS) entry which is preliminary data.</text>
</comment>
<dbReference type="InterPro" id="IPR001251">
    <property type="entry name" value="CRAL-TRIO_dom"/>
</dbReference>
<dbReference type="Gene3D" id="3.40.525.10">
    <property type="entry name" value="CRAL-TRIO lipid binding domain"/>
    <property type="match status" value="1"/>
</dbReference>
<evidence type="ECO:0000313" key="3">
    <source>
        <dbReference type="Proteomes" id="UP001168821"/>
    </source>
</evidence>
<organism evidence="2 3">
    <name type="scientific">Zophobas morio</name>
    <dbReference type="NCBI Taxonomy" id="2755281"/>
    <lineage>
        <taxon>Eukaryota</taxon>
        <taxon>Metazoa</taxon>
        <taxon>Ecdysozoa</taxon>
        <taxon>Arthropoda</taxon>
        <taxon>Hexapoda</taxon>
        <taxon>Insecta</taxon>
        <taxon>Pterygota</taxon>
        <taxon>Neoptera</taxon>
        <taxon>Endopterygota</taxon>
        <taxon>Coleoptera</taxon>
        <taxon>Polyphaga</taxon>
        <taxon>Cucujiformia</taxon>
        <taxon>Tenebrionidae</taxon>
        <taxon>Zophobas</taxon>
    </lineage>
</organism>
<dbReference type="GO" id="GO:0016020">
    <property type="term" value="C:membrane"/>
    <property type="evidence" value="ECO:0007669"/>
    <property type="project" value="TreeGrafter"/>
</dbReference>
<dbReference type="Gene3D" id="1.20.5.1200">
    <property type="entry name" value="Alpha-tocopherol transfer"/>
    <property type="match status" value="1"/>
</dbReference>
<evidence type="ECO:0000259" key="1">
    <source>
        <dbReference type="PROSITE" id="PS50191"/>
    </source>
</evidence>
<dbReference type="SUPFAM" id="SSF46938">
    <property type="entry name" value="CRAL/TRIO N-terminal domain"/>
    <property type="match status" value="1"/>
</dbReference>
<dbReference type="PROSITE" id="PS50191">
    <property type="entry name" value="CRAL_TRIO"/>
    <property type="match status" value="1"/>
</dbReference>
<reference evidence="2" key="1">
    <citation type="journal article" date="2023" name="G3 (Bethesda)">
        <title>Whole genome assemblies of Zophobas morio and Tenebrio molitor.</title>
        <authorList>
            <person name="Kaur S."/>
            <person name="Stinson S.A."/>
            <person name="diCenzo G.C."/>
        </authorList>
    </citation>
    <scope>NUCLEOTIDE SEQUENCE</scope>
    <source>
        <strain evidence="2">QUZm001</strain>
    </source>
</reference>
<dbReference type="PANTHER" id="PTHR10174:SF222">
    <property type="entry name" value="GH10083P-RELATED"/>
    <property type="match status" value="1"/>
</dbReference>
<dbReference type="SMART" id="SM00516">
    <property type="entry name" value="SEC14"/>
    <property type="match status" value="1"/>
</dbReference>
<proteinExistence type="predicted"/>
<dbReference type="PANTHER" id="PTHR10174">
    <property type="entry name" value="ALPHA-TOCOPHEROL TRANSFER PROTEIN-RELATED"/>
    <property type="match status" value="1"/>
</dbReference>
<name>A0AA38MDQ3_9CUCU</name>
<accession>A0AA38MDQ3</accession>
<sequence>MKKSEIFQFESNIVNSVAKLYQRTEQSLNEDVLTLKSWMKSQPHLPEILDDYSLQNFLLLNKCSVERAKESIDMYYTLRSRIPDIYHNVNPTCPNMKEVMEMVCYVPLPKLTKQMYRVFFFKMISSSMVDRMEPHDVIDLAVNMQEIRLKEDVMFGDIIVYDMTGLTFGYLSKLTPSFLTKIMTIYTKIYSIPLKGVYVINSSSYVSTLLTILKSILKPKIFERIHVCEDTSILKEHFPAELLPKDYGGEEKSTEELHELWKRKLNQYQDRFDQLDKLRVNENLRPQKLENDDFLGIHGNFKTLSVD</sequence>
<dbReference type="GO" id="GO:1902936">
    <property type="term" value="F:phosphatidylinositol bisphosphate binding"/>
    <property type="evidence" value="ECO:0007669"/>
    <property type="project" value="TreeGrafter"/>
</dbReference>
<dbReference type="PRINTS" id="PR00180">
    <property type="entry name" value="CRETINALDHBP"/>
</dbReference>
<protein>
    <recommendedName>
        <fullName evidence="1">CRAL-TRIO domain-containing protein</fullName>
    </recommendedName>
</protein>
<dbReference type="InterPro" id="IPR036273">
    <property type="entry name" value="CRAL/TRIO_N_dom_sf"/>
</dbReference>
<dbReference type="CDD" id="cd00170">
    <property type="entry name" value="SEC14"/>
    <property type="match status" value="1"/>
</dbReference>
<dbReference type="SUPFAM" id="SSF52087">
    <property type="entry name" value="CRAL/TRIO domain"/>
    <property type="match status" value="1"/>
</dbReference>